<dbReference type="InterPro" id="IPR020449">
    <property type="entry name" value="Tscrpt_reg_AraC-type_HTH"/>
</dbReference>
<keyword evidence="2" id="KW-0238">DNA-binding</keyword>
<dbReference type="Gene3D" id="1.10.10.60">
    <property type="entry name" value="Homeodomain-like"/>
    <property type="match status" value="2"/>
</dbReference>
<sequence length="416" mass="47980">MKVQKPLVSHWNRKAAALHLHWNNYIHWVKYKILVVYTFAIISSLQNIISTLMSGSSILCAFILISNPLKVNKKGNLLLGMFIISIFFSDIETLANVNNTTITSSVAVAFLFFSWAMMGPLFYLSVQGFVHPDKIIVKNVIIHALFPGAMTIVFYFIYETKAFTVYNDALVTYFQIPLVSFYCFLAYRALDRHNKKLLLYSSNTQKTNLSWLSKIIFLVTAMSAVFIIDIITHIDNDDFMYIYSAIYYAGIIIITYYTIRQQEIYPDNREERKIIFELIEENAPEPKKTETIPGEEIMEITKELQHVMMSRRPYLDEDINLLKLSELVNVKPHQLSMVINTGLGKNFNQFINEYRVEEAKKLLTCQGFGHFNIHGIAFEAGFNSKTTFNTTFKKLTGYTPTEYRRQVLGNPEEGNS</sequence>
<evidence type="ECO:0000256" key="1">
    <source>
        <dbReference type="ARBA" id="ARBA00023015"/>
    </source>
</evidence>
<reference evidence="6 7" key="1">
    <citation type="submission" date="2017-07" db="EMBL/GenBank/DDBJ databases">
        <title>Flavobacterium cyanobacteriorum sp. nov., isolated from cyanobacterial aggregates in a eutrophic lake.</title>
        <authorList>
            <person name="Cai H."/>
        </authorList>
    </citation>
    <scope>NUCLEOTIDE SEQUENCE [LARGE SCALE GENOMIC DNA]</scope>
    <source>
        <strain evidence="6 7">TH021</strain>
    </source>
</reference>
<dbReference type="AlphaFoldDB" id="A0A255Z122"/>
<dbReference type="InterPro" id="IPR018062">
    <property type="entry name" value="HTH_AraC-typ_CS"/>
</dbReference>
<dbReference type="Pfam" id="PF12833">
    <property type="entry name" value="HTH_18"/>
    <property type="match status" value="1"/>
</dbReference>
<dbReference type="Proteomes" id="UP000216605">
    <property type="component" value="Unassembled WGS sequence"/>
</dbReference>
<evidence type="ECO:0000259" key="5">
    <source>
        <dbReference type="PROSITE" id="PS01124"/>
    </source>
</evidence>
<proteinExistence type="predicted"/>
<feature type="transmembrane region" description="Helical" evidence="4">
    <location>
        <begin position="170"/>
        <end position="190"/>
    </location>
</feature>
<dbReference type="PANTHER" id="PTHR43280:SF29">
    <property type="entry name" value="ARAC-FAMILY TRANSCRIPTIONAL REGULATOR"/>
    <property type="match status" value="1"/>
</dbReference>
<dbReference type="PRINTS" id="PR00032">
    <property type="entry name" value="HTHARAC"/>
</dbReference>
<protein>
    <recommendedName>
        <fullName evidence="5">HTH araC/xylS-type domain-containing protein</fullName>
    </recommendedName>
</protein>
<dbReference type="OrthoDB" id="9779074at2"/>
<dbReference type="InterPro" id="IPR009057">
    <property type="entry name" value="Homeodomain-like_sf"/>
</dbReference>
<dbReference type="InterPro" id="IPR018060">
    <property type="entry name" value="HTH_AraC"/>
</dbReference>
<comment type="caution">
    <text evidence="6">The sequence shown here is derived from an EMBL/GenBank/DDBJ whole genome shotgun (WGS) entry which is preliminary data.</text>
</comment>
<name>A0A255Z122_9FLAO</name>
<keyword evidence="3" id="KW-0804">Transcription</keyword>
<organism evidence="6 7">
    <name type="scientific">Flavobacterium cyanobacteriorum</name>
    <dbReference type="NCBI Taxonomy" id="2022802"/>
    <lineage>
        <taxon>Bacteria</taxon>
        <taxon>Pseudomonadati</taxon>
        <taxon>Bacteroidota</taxon>
        <taxon>Flavobacteriia</taxon>
        <taxon>Flavobacteriales</taxon>
        <taxon>Flavobacteriaceae</taxon>
        <taxon>Flavobacterium</taxon>
    </lineage>
</organism>
<dbReference type="PROSITE" id="PS01124">
    <property type="entry name" value="HTH_ARAC_FAMILY_2"/>
    <property type="match status" value="1"/>
</dbReference>
<dbReference type="GO" id="GO:0003700">
    <property type="term" value="F:DNA-binding transcription factor activity"/>
    <property type="evidence" value="ECO:0007669"/>
    <property type="project" value="InterPro"/>
</dbReference>
<keyword evidence="4" id="KW-1133">Transmembrane helix</keyword>
<dbReference type="PANTHER" id="PTHR43280">
    <property type="entry name" value="ARAC-FAMILY TRANSCRIPTIONAL REGULATOR"/>
    <property type="match status" value="1"/>
</dbReference>
<evidence type="ECO:0000313" key="7">
    <source>
        <dbReference type="Proteomes" id="UP000216605"/>
    </source>
</evidence>
<feature type="transmembrane region" description="Helical" evidence="4">
    <location>
        <begin position="136"/>
        <end position="158"/>
    </location>
</feature>
<keyword evidence="7" id="KW-1185">Reference proteome</keyword>
<feature type="transmembrane region" description="Helical" evidence="4">
    <location>
        <begin position="34"/>
        <end position="65"/>
    </location>
</feature>
<dbReference type="SMART" id="SM00342">
    <property type="entry name" value="HTH_ARAC"/>
    <property type="match status" value="1"/>
</dbReference>
<dbReference type="PROSITE" id="PS00041">
    <property type="entry name" value="HTH_ARAC_FAMILY_1"/>
    <property type="match status" value="1"/>
</dbReference>
<keyword evidence="1" id="KW-0805">Transcription regulation</keyword>
<dbReference type="EMBL" id="NOXV01000285">
    <property type="protein sequence ID" value="OYQ35152.1"/>
    <property type="molecule type" value="Genomic_DNA"/>
</dbReference>
<evidence type="ECO:0000256" key="3">
    <source>
        <dbReference type="ARBA" id="ARBA00023163"/>
    </source>
</evidence>
<dbReference type="GO" id="GO:0043565">
    <property type="term" value="F:sequence-specific DNA binding"/>
    <property type="evidence" value="ECO:0007669"/>
    <property type="project" value="InterPro"/>
</dbReference>
<accession>A0A255Z122</accession>
<evidence type="ECO:0000313" key="6">
    <source>
        <dbReference type="EMBL" id="OYQ35152.1"/>
    </source>
</evidence>
<keyword evidence="4" id="KW-0472">Membrane</keyword>
<dbReference type="SUPFAM" id="SSF46689">
    <property type="entry name" value="Homeodomain-like"/>
    <property type="match status" value="1"/>
</dbReference>
<feature type="transmembrane region" description="Helical" evidence="4">
    <location>
        <begin position="77"/>
        <end position="95"/>
    </location>
</feature>
<gene>
    <name evidence="6" type="ORF">CHU92_10995</name>
</gene>
<evidence type="ECO:0000256" key="2">
    <source>
        <dbReference type="ARBA" id="ARBA00023125"/>
    </source>
</evidence>
<keyword evidence="4" id="KW-0812">Transmembrane</keyword>
<feature type="transmembrane region" description="Helical" evidence="4">
    <location>
        <begin position="240"/>
        <end position="259"/>
    </location>
</feature>
<feature type="transmembrane region" description="Helical" evidence="4">
    <location>
        <begin position="211"/>
        <end position="234"/>
    </location>
</feature>
<feature type="domain" description="HTH araC/xylS-type" evidence="5">
    <location>
        <begin position="305"/>
        <end position="406"/>
    </location>
</feature>
<feature type="transmembrane region" description="Helical" evidence="4">
    <location>
        <begin position="101"/>
        <end position="124"/>
    </location>
</feature>
<evidence type="ECO:0000256" key="4">
    <source>
        <dbReference type="SAM" id="Phobius"/>
    </source>
</evidence>